<feature type="region of interest" description="Disordered" evidence="2">
    <location>
        <begin position="1"/>
        <end position="46"/>
    </location>
</feature>
<feature type="coiled-coil region" evidence="1">
    <location>
        <begin position="70"/>
        <end position="98"/>
    </location>
</feature>
<name>A0A926VBK9_9CYAN</name>
<reference evidence="3" key="1">
    <citation type="journal article" date="2015" name="ISME J.">
        <title>Draft Genome Sequence of Streptomyces incarnatus NRRL8089, which Produces the Nucleoside Antibiotic Sinefungin.</title>
        <authorList>
            <person name="Oshima K."/>
            <person name="Hattori M."/>
            <person name="Shimizu H."/>
            <person name="Fukuda K."/>
            <person name="Nemoto M."/>
            <person name="Inagaki K."/>
            <person name="Tamura T."/>
        </authorList>
    </citation>
    <scope>NUCLEOTIDE SEQUENCE</scope>
    <source>
        <strain evidence="3">FACHB-1375</strain>
    </source>
</reference>
<keyword evidence="4" id="KW-1185">Reference proteome</keyword>
<dbReference type="Proteomes" id="UP000641646">
    <property type="component" value="Unassembled WGS sequence"/>
</dbReference>
<dbReference type="InterPro" id="IPR058106">
    <property type="entry name" value="Slr1339"/>
</dbReference>
<feature type="compositionally biased region" description="Basic and acidic residues" evidence="2">
    <location>
        <begin position="13"/>
        <end position="22"/>
    </location>
</feature>
<organism evidence="3 4">
    <name type="scientific">Aerosakkonema funiforme FACHB-1375</name>
    <dbReference type="NCBI Taxonomy" id="2949571"/>
    <lineage>
        <taxon>Bacteria</taxon>
        <taxon>Bacillati</taxon>
        <taxon>Cyanobacteriota</taxon>
        <taxon>Cyanophyceae</taxon>
        <taxon>Oscillatoriophycideae</taxon>
        <taxon>Aerosakkonematales</taxon>
        <taxon>Aerosakkonemataceae</taxon>
        <taxon>Aerosakkonema</taxon>
    </lineage>
</organism>
<evidence type="ECO:0000256" key="1">
    <source>
        <dbReference type="SAM" id="Coils"/>
    </source>
</evidence>
<dbReference type="Pfam" id="PF26643">
    <property type="entry name" value="Slr1339"/>
    <property type="match status" value="1"/>
</dbReference>
<proteinExistence type="predicted"/>
<protein>
    <submittedName>
        <fullName evidence="3">Uncharacterized protein</fullName>
    </submittedName>
</protein>
<dbReference type="NCBIfam" id="NF047397">
    <property type="entry name" value="slr1339_fam"/>
    <property type="match status" value="1"/>
</dbReference>
<reference evidence="3" key="2">
    <citation type="submission" date="2020-08" db="EMBL/GenBank/DDBJ databases">
        <authorList>
            <person name="Chen M."/>
            <person name="Teng W."/>
            <person name="Zhao L."/>
            <person name="Hu C."/>
            <person name="Zhou Y."/>
            <person name="Han B."/>
            <person name="Song L."/>
            <person name="Shu W."/>
        </authorList>
    </citation>
    <scope>NUCLEOTIDE SEQUENCE</scope>
    <source>
        <strain evidence="3">FACHB-1375</strain>
    </source>
</reference>
<evidence type="ECO:0000313" key="4">
    <source>
        <dbReference type="Proteomes" id="UP000641646"/>
    </source>
</evidence>
<dbReference type="RefSeq" id="WP_190460905.1">
    <property type="nucleotide sequence ID" value="NZ_JACJPW010000001.1"/>
</dbReference>
<evidence type="ECO:0000256" key="2">
    <source>
        <dbReference type="SAM" id="MobiDB-lite"/>
    </source>
</evidence>
<dbReference type="EMBL" id="JACJPW010000001">
    <property type="protein sequence ID" value="MBD2179579.1"/>
    <property type="molecule type" value="Genomic_DNA"/>
</dbReference>
<sequence>MESIDDLLNQLKSEYEEKDKPKPQQKQPPPQEKKSPQLPPIPKRQVQVSWQSNNIYPSASEYSLLDEIKSEFAEKDREEELKRQQQIKEEQARQERIQQQQRLALEKEAVAWLKKLNPRSEEGLWFEEFSYSYPSKLEAAIDYLQALKETKS</sequence>
<evidence type="ECO:0000313" key="3">
    <source>
        <dbReference type="EMBL" id="MBD2179579.1"/>
    </source>
</evidence>
<comment type="caution">
    <text evidence="3">The sequence shown here is derived from an EMBL/GenBank/DDBJ whole genome shotgun (WGS) entry which is preliminary data.</text>
</comment>
<dbReference type="AlphaFoldDB" id="A0A926VBK9"/>
<gene>
    <name evidence="3" type="ORF">H6G03_00345</name>
</gene>
<accession>A0A926VBK9</accession>
<keyword evidence="1" id="KW-0175">Coiled coil</keyword>